<dbReference type="FunFam" id="1.10.10.10:FF:000001">
    <property type="entry name" value="LysR family transcriptional regulator"/>
    <property type="match status" value="1"/>
</dbReference>
<sequence>MNFQKFQVFLSLCETLNYTETAEQLYTTQGSISKQIIALEKELGVILFNRKHRQISLTEEGEIVRVYVQKIMGTFQEMQETLEDLSEQEKHKLTIHGIPSMSSYPIISDIAAFQKQYPDDTVVVEEEEADQLMHSLDDGICDAVFTRSFTKAAPDIYDSLTLDYDRFVLVLPENHPLANKEKLDLAELKDETFFQLGNKTQLLQKVRELCHTYGFEPKMGYQGNRINLIIDFIEKEMGVSVMMEKLVAPFKTKAIICRPLEVDMVSEMNLIRRKKKTTPALDVFWKGMQEKYSKQE</sequence>
<reference evidence="8 9" key="1">
    <citation type="submission" date="2016-01" db="EMBL/GenBank/DDBJ databases">
        <title>Highly variable Streptococcus oralis are common among viridans streptococci isolated from primates.</title>
        <authorList>
            <person name="Denapaite D."/>
            <person name="Rieger M."/>
            <person name="Koendgen S."/>
            <person name="Brueckner R."/>
            <person name="Ochigava I."/>
            <person name="Kappeler P."/>
            <person name="Maetz-Rensing K."/>
            <person name="Leendertz F."/>
            <person name="Hakenbeck R."/>
        </authorList>
    </citation>
    <scope>NUCLEOTIDE SEQUENCE [LARGE SCALE GENOMIC DNA]</scope>
    <source>
        <strain evidence="6 8">DD02</strain>
        <strain evidence="7 9">DD03</strain>
    </source>
</reference>
<dbReference type="PANTHER" id="PTHR30419">
    <property type="entry name" value="HTH-TYPE TRANSCRIPTIONAL REGULATOR YBHD"/>
    <property type="match status" value="1"/>
</dbReference>
<dbReference type="PANTHER" id="PTHR30419:SF8">
    <property type="entry name" value="NITROGEN ASSIMILATION TRANSCRIPTIONAL ACTIVATOR-RELATED"/>
    <property type="match status" value="1"/>
</dbReference>
<dbReference type="InterPro" id="IPR050950">
    <property type="entry name" value="HTH-type_LysR_regulators"/>
</dbReference>
<proteinExistence type="inferred from homology"/>
<dbReference type="PATRIC" id="fig|315405.11.peg.570"/>
<dbReference type="EMBL" id="LQOF01000062">
    <property type="protein sequence ID" value="KXT72391.1"/>
    <property type="molecule type" value="Genomic_DNA"/>
</dbReference>
<keyword evidence="2" id="KW-0805">Transcription regulation</keyword>
<evidence type="ECO:0000313" key="7">
    <source>
        <dbReference type="EMBL" id="KXU09878.1"/>
    </source>
</evidence>
<dbReference type="GO" id="GO:0003677">
    <property type="term" value="F:DNA binding"/>
    <property type="evidence" value="ECO:0007669"/>
    <property type="project" value="UniProtKB-KW"/>
</dbReference>
<protein>
    <submittedName>
        <fullName evidence="7">Transcriptional regulator, LysR family</fullName>
    </submittedName>
</protein>
<dbReference type="Pfam" id="PF00126">
    <property type="entry name" value="HTH_1"/>
    <property type="match status" value="1"/>
</dbReference>
<dbReference type="SUPFAM" id="SSF53850">
    <property type="entry name" value="Periplasmic binding protein-like II"/>
    <property type="match status" value="1"/>
</dbReference>
<dbReference type="AlphaFoldDB" id="A0A139R535"/>
<name>A0A139R535_9STRE</name>
<evidence type="ECO:0000256" key="2">
    <source>
        <dbReference type="ARBA" id="ARBA00023015"/>
    </source>
</evidence>
<accession>A0A139R535</accession>
<comment type="similarity">
    <text evidence="1">Belongs to the LysR transcriptional regulatory family.</text>
</comment>
<comment type="caution">
    <text evidence="7">The sequence shown here is derived from an EMBL/GenBank/DDBJ whole genome shotgun (WGS) entry which is preliminary data.</text>
</comment>
<evidence type="ECO:0000256" key="1">
    <source>
        <dbReference type="ARBA" id="ARBA00009437"/>
    </source>
</evidence>
<dbReference type="Gene3D" id="3.40.190.290">
    <property type="match status" value="1"/>
</dbReference>
<evidence type="ECO:0000256" key="3">
    <source>
        <dbReference type="ARBA" id="ARBA00023125"/>
    </source>
</evidence>
<dbReference type="Proteomes" id="UP000070198">
    <property type="component" value="Unassembled WGS sequence"/>
</dbReference>
<dbReference type="InterPro" id="IPR036388">
    <property type="entry name" value="WH-like_DNA-bd_sf"/>
</dbReference>
<dbReference type="PRINTS" id="PR00039">
    <property type="entry name" value="HTHLYSR"/>
</dbReference>
<evidence type="ECO:0000313" key="9">
    <source>
        <dbReference type="Proteomes" id="UP000071927"/>
    </source>
</evidence>
<dbReference type="InterPro" id="IPR005119">
    <property type="entry name" value="LysR_subst-bd"/>
</dbReference>
<dbReference type="PROSITE" id="PS50931">
    <property type="entry name" value="HTH_LYSR"/>
    <property type="match status" value="1"/>
</dbReference>
<dbReference type="GO" id="GO:0003700">
    <property type="term" value="F:DNA-binding transcription factor activity"/>
    <property type="evidence" value="ECO:0007669"/>
    <property type="project" value="InterPro"/>
</dbReference>
<keyword evidence="3" id="KW-0238">DNA-binding</keyword>
<organism evidence="7 9">
    <name type="scientific">Streptococcus gallolyticus</name>
    <dbReference type="NCBI Taxonomy" id="315405"/>
    <lineage>
        <taxon>Bacteria</taxon>
        <taxon>Bacillati</taxon>
        <taxon>Bacillota</taxon>
        <taxon>Bacilli</taxon>
        <taxon>Lactobacillales</taxon>
        <taxon>Streptococcaceae</taxon>
        <taxon>Streptococcus</taxon>
    </lineage>
</organism>
<dbReference type="Gene3D" id="1.10.10.10">
    <property type="entry name" value="Winged helix-like DNA-binding domain superfamily/Winged helix DNA-binding domain"/>
    <property type="match status" value="1"/>
</dbReference>
<evidence type="ECO:0000313" key="8">
    <source>
        <dbReference type="Proteomes" id="UP000070198"/>
    </source>
</evidence>
<evidence type="ECO:0000256" key="4">
    <source>
        <dbReference type="ARBA" id="ARBA00023163"/>
    </source>
</evidence>
<evidence type="ECO:0000313" key="6">
    <source>
        <dbReference type="EMBL" id="KXT72391.1"/>
    </source>
</evidence>
<dbReference type="EMBL" id="LQXV01000127">
    <property type="protein sequence ID" value="KXU09878.1"/>
    <property type="molecule type" value="Genomic_DNA"/>
</dbReference>
<dbReference type="InterPro" id="IPR036390">
    <property type="entry name" value="WH_DNA-bd_sf"/>
</dbReference>
<dbReference type="Pfam" id="PF03466">
    <property type="entry name" value="LysR_substrate"/>
    <property type="match status" value="1"/>
</dbReference>
<dbReference type="RefSeq" id="WP_061458305.1">
    <property type="nucleotide sequence ID" value="NZ_JAMXTD010000001.1"/>
</dbReference>
<dbReference type="Proteomes" id="UP000071927">
    <property type="component" value="Unassembled WGS sequence"/>
</dbReference>
<dbReference type="GO" id="GO:0005829">
    <property type="term" value="C:cytosol"/>
    <property type="evidence" value="ECO:0007669"/>
    <property type="project" value="TreeGrafter"/>
</dbReference>
<dbReference type="SUPFAM" id="SSF46785">
    <property type="entry name" value="Winged helix' DNA-binding domain"/>
    <property type="match status" value="1"/>
</dbReference>
<keyword evidence="4" id="KW-0804">Transcription</keyword>
<evidence type="ECO:0000259" key="5">
    <source>
        <dbReference type="PROSITE" id="PS50931"/>
    </source>
</evidence>
<dbReference type="CDD" id="cd05466">
    <property type="entry name" value="PBP2_LTTR_substrate"/>
    <property type="match status" value="1"/>
</dbReference>
<dbReference type="InterPro" id="IPR000847">
    <property type="entry name" value="LysR_HTH_N"/>
</dbReference>
<feature type="domain" description="HTH lysR-type" evidence="5">
    <location>
        <begin position="1"/>
        <end position="58"/>
    </location>
</feature>
<gene>
    <name evidence="6" type="ORF">SGADD02_00504</name>
    <name evidence="7" type="ORF">SGADD03_00427</name>
</gene>